<evidence type="ECO:0000256" key="1">
    <source>
        <dbReference type="SAM" id="Phobius"/>
    </source>
</evidence>
<keyword evidence="3" id="KW-1185">Reference proteome</keyword>
<keyword evidence="1" id="KW-1133">Transmembrane helix</keyword>
<dbReference type="EMBL" id="KN835492">
    <property type="protein sequence ID" value="KIK36867.1"/>
    <property type="molecule type" value="Genomic_DNA"/>
</dbReference>
<organism evidence="2 3">
    <name type="scientific">Suillus luteus UH-Slu-Lm8-n1</name>
    <dbReference type="NCBI Taxonomy" id="930992"/>
    <lineage>
        <taxon>Eukaryota</taxon>
        <taxon>Fungi</taxon>
        <taxon>Dikarya</taxon>
        <taxon>Basidiomycota</taxon>
        <taxon>Agaricomycotina</taxon>
        <taxon>Agaricomycetes</taxon>
        <taxon>Agaricomycetidae</taxon>
        <taxon>Boletales</taxon>
        <taxon>Suillineae</taxon>
        <taxon>Suillaceae</taxon>
        <taxon>Suillus</taxon>
    </lineage>
</organism>
<evidence type="ECO:0000313" key="2">
    <source>
        <dbReference type="EMBL" id="KIK36867.1"/>
    </source>
</evidence>
<dbReference type="Proteomes" id="UP000054485">
    <property type="component" value="Unassembled WGS sequence"/>
</dbReference>
<evidence type="ECO:0000313" key="3">
    <source>
        <dbReference type="Proteomes" id="UP000054485"/>
    </source>
</evidence>
<name>A0A0D0ARH1_9AGAM</name>
<gene>
    <name evidence="2" type="ORF">CY34DRAFT_810887</name>
</gene>
<dbReference type="OrthoDB" id="2672329at2759"/>
<keyword evidence="1" id="KW-0812">Transmembrane</keyword>
<dbReference type="InParanoid" id="A0A0D0ARH1"/>
<keyword evidence="1" id="KW-0472">Membrane</keyword>
<feature type="transmembrane region" description="Helical" evidence="1">
    <location>
        <begin position="6"/>
        <end position="23"/>
    </location>
</feature>
<sequence>HVLIGFYYTSFVFAIIGLVVTYIDRHAGSAPKVLPRYPNARVANSPFTTFHTCRAWNLRT</sequence>
<dbReference type="AlphaFoldDB" id="A0A0D0ARH1"/>
<dbReference type="HOGENOM" id="CLU_2948388_0_0_1"/>
<proteinExistence type="predicted"/>
<reference evidence="2 3" key="1">
    <citation type="submission" date="2014-04" db="EMBL/GenBank/DDBJ databases">
        <authorList>
            <consortium name="DOE Joint Genome Institute"/>
            <person name="Kuo A."/>
            <person name="Ruytinx J."/>
            <person name="Rineau F."/>
            <person name="Colpaert J."/>
            <person name="Kohler A."/>
            <person name="Nagy L.G."/>
            <person name="Floudas D."/>
            <person name="Copeland A."/>
            <person name="Barry K.W."/>
            <person name="Cichocki N."/>
            <person name="Veneault-Fourrey C."/>
            <person name="LaButti K."/>
            <person name="Lindquist E.A."/>
            <person name="Lipzen A."/>
            <person name="Lundell T."/>
            <person name="Morin E."/>
            <person name="Murat C."/>
            <person name="Sun H."/>
            <person name="Tunlid A."/>
            <person name="Henrissat B."/>
            <person name="Grigoriev I.V."/>
            <person name="Hibbett D.S."/>
            <person name="Martin F."/>
            <person name="Nordberg H.P."/>
            <person name="Cantor M.N."/>
            <person name="Hua S.X."/>
        </authorList>
    </citation>
    <scope>NUCLEOTIDE SEQUENCE [LARGE SCALE GENOMIC DNA]</scope>
    <source>
        <strain evidence="2 3">UH-Slu-Lm8-n1</strain>
    </source>
</reference>
<protein>
    <submittedName>
        <fullName evidence="2">Uncharacterized protein</fullName>
    </submittedName>
</protein>
<feature type="non-terminal residue" evidence="2">
    <location>
        <position position="60"/>
    </location>
</feature>
<accession>A0A0D0ARH1</accession>
<reference evidence="3" key="2">
    <citation type="submission" date="2015-01" db="EMBL/GenBank/DDBJ databases">
        <title>Evolutionary Origins and Diversification of the Mycorrhizal Mutualists.</title>
        <authorList>
            <consortium name="DOE Joint Genome Institute"/>
            <consortium name="Mycorrhizal Genomics Consortium"/>
            <person name="Kohler A."/>
            <person name="Kuo A."/>
            <person name="Nagy L.G."/>
            <person name="Floudas D."/>
            <person name="Copeland A."/>
            <person name="Barry K.W."/>
            <person name="Cichocki N."/>
            <person name="Veneault-Fourrey C."/>
            <person name="LaButti K."/>
            <person name="Lindquist E.A."/>
            <person name="Lipzen A."/>
            <person name="Lundell T."/>
            <person name="Morin E."/>
            <person name="Murat C."/>
            <person name="Riley R."/>
            <person name="Ohm R."/>
            <person name="Sun H."/>
            <person name="Tunlid A."/>
            <person name="Henrissat B."/>
            <person name="Grigoriev I.V."/>
            <person name="Hibbett D.S."/>
            <person name="Martin F."/>
        </authorList>
    </citation>
    <scope>NUCLEOTIDE SEQUENCE [LARGE SCALE GENOMIC DNA]</scope>
    <source>
        <strain evidence="3">UH-Slu-Lm8-n1</strain>
    </source>
</reference>